<evidence type="ECO:0000313" key="6">
    <source>
        <dbReference type="EMBL" id="KAK8882272.1"/>
    </source>
</evidence>
<evidence type="ECO:0000256" key="2">
    <source>
        <dbReference type="ARBA" id="ARBA00023163"/>
    </source>
</evidence>
<dbReference type="Pfam" id="PF00505">
    <property type="entry name" value="HMG_box"/>
    <property type="match status" value="1"/>
</dbReference>
<accession>A0ABR2JVK3</accession>
<evidence type="ECO:0000259" key="5">
    <source>
        <dbReference type="PROSITE" id="PS50118"/>
    </source>
</evidence>
<organism evidence="6 7">
    <name type="scientific">Tritrichomonas musculus</name>
    <dbReference type="NCBI Taxonomy" id="1915356"/>
    <lineage>
        <taxon>Eukaryota</taxon>
        <taxon>Metamonada</taxon>
        <taxon>Parabasalia</taxon>
        <taxon>Tritrichomonadida</taxon>
        <taxon>Tritrichomonadidae</taxon>
        <taxon>Tritrichomonas</taxon>
    </lineage>
</organism>
<name>A0ABR2JVK3_9EUKA</name>
<dbReference type="SMART" id="SM00398">
    <property type="entry name" value="HMG"/>
    <property type="match status" value="1"/>
</dbReference>
<feature type="compositionally biased region" description="Polar residues" evidence="4">
    <location>
        <begin position="51"/>
        <end position="65"/>
    </location>
</feature>
<feature type="DNA-binding region" description="HMG box" evidence="3">
    <location>
        <begin position="33"/>
        <end position="101"/>
    </location>
</feature>
<gene>
    <name evidence="6" type="ORF">M9Y10_044914</name>
</gene>
<dbReference type="InterPro" id="IPR009071">
    <property type="entry name" value="HMG_box_dom"/>
</dbReference>
<dbReference type="Proteomes" id="UP001470230">
    <property type="component" value="Unassembled WGS sequence"/>
</dbReference>
<dbReference type="InterPro" id="IPR050140">
    <property type="entry name" value="SRY-related_HMG-box_TF-like"/>
</dbReference>
<sequence length="171" mass="19895">MSSFDSFLDDSMHTLLPTGIPLETQVSPKVEKLKRPPNAYNLFFMEQQSKVKTENPSLSGNQVSQELGRRWKEMNDESRKPYIDRANDIRDRFKQENPDYHYEKKKIKKHKGIPQTIGDNNESHITDVFSCILTTLIAQYLYQDKNAIESINSSVDSELLPILLQNYQDKK</sequence>
<dbReference type="PANTHER" id="PTHR10270">
    <property type="entry name" value="SOX TRANSCRIPTION FACTOR"/>
    <property type="match status" value="1"/>
</dbReference>
<dbReference type="PROSITE" id="PS50118">
    <property type="entry name" value="HMG_BOX_2"/>
    <property type="match status" value="1"/>
</dbReference>
<reference evidence="6 7" key="1">
    <citation type="submission" date="2024-04" db="EMBL/GenBank/DDBJ databases">
        <title>Tritrichomonas musculus Genome.</title>
        <authorList>
            <person name="Alves-Ferreira E."/>
            <person name="Grigg M."/>
            <person name="Lorenzi H."/>
            <person name="Galac M."/>
        </authorList>
    </citation>
    <scope>NUCLEOTIDE SEQUENCE [LARGE SCALE GENOMIC DNA]</scope>
    <source>
        <strain evidence="6 7">EAF2021</strain>
    </source>
</reference>
<keyword evidence="1 3" id="KW-0238">DNA-binding</keyword>
<dbReference type="PRINTS" id="PR00886">
    <property type="entry name" value="HIGHMOBLTY12"/>
</dbReference>
<keyword evidence="2" id="KW-0804">Transcription</keyword>
<dbReference type="PANTHER" id="PTHR10270:SF161">
    <property type="entry name" value="SEX-DETERMINING REGION Y PROTEIN"/>
    <property type="match status" value="1"/>
</dbReference>
<protein>
    <submittedName>
        <fullName evidence="6">Non-histone protein</fullName>
    </submittedName>
</protein>
<feature type="region of interest" description="Disordered" evidence="4">
    <location>
        <begin position="51"/>
        <end position="85"/>
    </location>
</feature>
<evidence type="ECO:0000256" key="1">
    <source>
        <dbReference type="ARBA" id="ARBA00023125"/>
    </source>
</evidence>
<dbReference type="EMBL" id="JAPFFF010000009">
    <property type="protein sequence ID" value="KAK8882272.1"/>
    <property type="molecule type" value="Genomic_DNA"/>
</dbReference>
<feature type="domain" description="HMG box" evidence="5">
    <location>
        <begin position="33"/>
        <end position="101"/>
    </location>
</feature>
<evidence type="ECO:0000313" key="7">
    <source>
        <dbReference type="Proteomes" id="UP001470230"/>
    </source>
</evidence>
<dbReference type="InterPro" id="IPR036910">
    <property type="entry name" value="HMG_box_dom_sf"/>
</dbReference>
<keyword evidence="3" id="KW-0539">Nucleus</keyword>
<dbReference type="Gene3D" id="1.10.30.10">
    <property type="entry name" value="High mobility group box domain"/>
    <property type="match status" value="1"/>
</dbReference>
<evidence type="ECO:0000256" key="3">
    <source>
        <dbReference type="PROSITE-ProRule" id="PRU00267"/>
    </source>
</evidence>
<evidence type="ECO:0000256" key="4">
    <source>
        <dbReference type="SAM" id="MobiDB-lite"/>
    </source>
</evidence>
<dbReference type="CDD" id="cd00084">
    <property type="entry name" value="HMG-box_SF"/>
    <property type="match status" value="1"/>
</dbReference>
<feature type="compositionally biased region" description="Basic and acidic residues" evidence="4">
    <location>
        <begin position="67"/>
        <end position="85"/>
    </location>
</feature>
<dbReference type="SUPFAM" id="SSF47095">
    <property type="entry name" value="HMG-box"/>
    <property type="match status" value="1"/>
</dbReference>
<comment type="caution">
    <text evidence="6">The sequence shown here is derived from an EMBL/GenBank/DDBJ whole genome shotgun (WGS) entry which is preliminary data.</text>
</comment>
<proteinExistence type="predicted"/>
<keyword evidence="7" id="KW-1185">Reference proteome</keyword>